<keyword evidence="5" id="KW-0560">Oxidoreductase</keyword>
<comment type="similarity">
    <text evidence="2">Belongs to the homogentisate dioxygenase family.</text>
</comment>
<feature type="domain" description="Homogentisate 1,2-dioxygenase N-terminal" evidence="7">
    <location>
        <begin position="91"/>
        <end position="238"/>
    </location>
</feature>
<evidence type="ECO:0000259" key="7">
    <source>
        <dbReference type="Pfam" id="PF20510"/>
    </source>
</evidence>
<sequence>MGNRKWIYASRIEGNASRQAHADMPEGTYEREMSKEGFFGPAAFFHHQSPPTGWVKFEGPLQPRAFDLAKLNAAEPSPWDSRSVLYNNATDIRFWKLSQPMTTLARNGDGDQLLFIHQGRAALFCDFGHLEVEAGDYVYLPRGTMWRLSPSEPLAVLMIEATNTHYTLPDRGLVGPHAVFDPAVMDAPKVDEAFKAQQSDENHEWVVEVKKRGAVSRITYPFNPLDAVGWHGELAPVRLNVRDIRPLISDRYHLPPSAHTTFLSDRFVVCTFAPRPFETDPGALKVPFFHNNDDYDEVLFYHAGDFFSRDNIDAGMMTFHPAGFTHGPHPKALKNMLVQTKEATNEYAVMIDTRDPLDIGEGATSVENRDYVNSWKTPEPAE</sequence>
<dbReference type="Proteomes" id="UP001354971">
    <property type="component" value="Unassembled WGS sequence"/>
</dbReference>
<keyword evidence="9" id="KW-1185">Reference proteome</keyword>
<organism evidence="8 9">
    <name type="scientific">Hyphobacterium lacteum</name>
    <dbReference type="NCBI Taxonomy" id="3116575"/>
    <lineage>
        <taxon>Bacteria</taxon>
        <taxon>Pseudomonadati</taxon>
        <taxon>Pseudomonadota</taxon>
        <taxon>Alphaproteobacteria</taxon>
        <taxon>Maricaulales</taxon>
        <taxon>Maricaulaceae</taxon>
        <taxon>Hyphobacterium</taxon>
    </lineage>
</organism>
<evidence type="ECO:0000256" key="6">
    <source>
        <dbReference type="ARBA" id="ARBA00023004"/>
    </source>
</evidence>
<dbReference type="SUPFAM" id="SSF51182">
    <property type="entry name" value="RmlC-like cupins"/>
    <property type="match status" value="1"/>
</dbReference>
<evidence type="ECO:0000313" key="8">
    <source>
        <dbReference type="EMBL" id="MEE2527346.1"/>
    </source>
</evidence>
<evidence type="ECO:0000256" key="1">
    <source>
        <dbReference type="ARBA" id="ARBA00001962"/>
    </source>
</evidence>
<dbReference type="RefSeq" id="WP_330200008.1">
    <property type="nucleotide sequence ID" value="NZ_JAZDRP010000012.1"/>
</dbReference>
<dbReference type="Gene3D" id="2.60.120.10">
    <property type="entry name" value="Jelly Rolls"/>
    <property type="match status" value="1"/>
</dbReference>
<dbReference type="PANTHER" id="PTHR11056">
    <property type="entry name" value="HOMOGENTISATE 1,2-DIOXYGENASE"/>
    <property type="match status" value="1"/>
</dbReference>
<evidence type="ECO:0000256" key="3">
    <source>
        <dbReference type="ARBA" id="ARBA00022723"/>
    </source>
</evidence>
<protein>
    <submittedName>
        <fullName evidence="8">Homogentisate 1,2-dioxygenase</fullName>
    </submittedName>
</protein>
<dbReference type="InterPro" id="IPR011051">
    <property type="entry name" value="RmlC_Cupin_sf"/>
</dbReference>
<evidence type="ECO:0000313" key="9">
    <source>
        <dbReference type="Proteomes" id="UP001354971"/>
    </source>
</evidence>
<keyword evidence="4" id="KW-0223">Dioxygenase</keyword>
<evidence type="ECO:0000256" key="5">
    <source>
        <dbReference type="ARBA" id="ARBA00023002"/>
    </source>
</evidence>
<dbReference type="Pfam" id="PF20510">
    <property type="entry name" value="HgmA_N"/>
    <property type="match status" value="1"/>
</dbReference>
<comment type="cofactor">
    <cofactor evidence="1">
        <name>Fe cation</name>
        <dbReference type="ChEBI" id="CHEBI:24875"/>
    </cofactor>
</comment>
<name>A0ABU7LTW1_9PROT</name>
<comment type="caution">
    <text evidence="8">The sequence shown here is derived from an EMBL/GenBank/DDBJ whole genome shotgun (WGS) entry which is preliminary data.</text>
</comment>
<evidence type="ECO:0000256" key="4">
    <source>
        <dbReference type="ARBA" id="ARBA00022964"/>
    </source>
</evidence>
<dbReference type="InterPro" id="IPR005708">
    <property type="entry name" value="Homogentis_dOase"/>
</dbReference>
<dbReference type="PANTHER" id="PTHR11056:SF0">
    <property type="entry name" value="HOMOGENTISATE 1,2-DIOXYGENASE"/>
    <property type="match status" value="1"/>
</dbReference>
<accession>A0ABU7LTW1</accession>
<dbReference type="InterPro" id="IPR014710">
    <property type="entry name" value="RmlC-like_jellyroll"/>
</dbReference>
<gene>
    <name evidence="8" type="ORF">V0U79_13345</name>
</gene>
<dbReference type="InterPro" id="IPR046452">
    <property type="entry name" value="HgmA_N"/>
</dbReference>
<keyword evidence="6" id="KW-0408">Iron</keyword>
<proteinExistence type="inferred from homology"/>
<evidence type="ECO:0000256" key="2">
    <source>
        <dbReference type="ARBA" id="ARBA00007757"/>
    </source>
</evidence>
<keyword evidence="3" id="KW-0479">Metal-binding</keyword>
<dbReference type="EMBL" id="JAZDRP010000012">
    <property type="protein sequence ID" value="MEE2527346.1"/>
    <property type="molecule type" value="Genomic_DNA"/>
</dbReference>
<reference evidence="8 9" key="1">
    <citation type="submission" date="2024-01" db="EMBL/GenBank/DDBJ databases">
        <title>Hyphobacterium bacterium isolated from marine sediment.</title>
        <authorList>
            <person name="Zhao S."/>
        </authorList>
    </citation>
    <scope>NUCLEOTIDE SEQUENCE [LARGE SCALE GENOMIC DNA]</scope>
    <source>
        <strain evidence="9">HN65</strain>
    </source>
</reference>
<dbReference type="CDD" id="cd02208">
    <property type="entry name" value="cupin_RmlC-like"/>
    <property type="match status" value="1"/>
</dbReference>